<evidence type="ECO:0000256" key="2">
    <source>
        <dbReference type="ARBA" id="ARBA00022475"/>
    </source>
</evidence>
<dbReference type="RefSeq" id="WP_093055003.1">
    <property type="nucleotide sequence ID" value="NZ_FOGT01000018.1"/>
</dbReference>
<evidence type="ECO:0000256" key="5">
    <source>
        <dbReference type="ARBA" id="ARBA00023136"/>
    </source>
</evidence>
<sequence length="177" mass="20591">MNEEHNSFQDNIKNEETSIVTEEEITVQYAGFWMRFWAYIVDLIVVSSINGLVLFPLFLVMNVNELTWGIFTLAGIISVITAYAYFILMTKKYRQTLGKQLLGIKVFSYEDKELTWLDVIFRELVGRFIHQSLTFTNLLYLIVAFSPEKRGLHDRIGNTFVALEPRKTRTIPLPDNN</sequence>
<keyword evidence="5 6" id="KW-0472">Membrane</keyword>
<evidence type="ECO:0000313" key="9">
    <source>
        <dbReference type="Proteomes" id="UP000198571"/>
    </source>
</evidence>
<dbReference type="Proteomes" id="UP000198571">
    <property type="component" value="Unassembled WGS sequence"/>
</dbReference>
<proteinExistence type="predicted"/>
<organism evidence="8 9">
    <name type="scientific">Salipaludibacillus aurantiacus</name>
    <dbReference type="NCBI Taxonomy" id="1601833"/>
    <lineage>
        <taxon>Bacteria</taxon>
        <taxon>Bacillati</taxon>
        <taxon>Bacillota</taxon>
        <taxon>Bacilli</taxon>
        <taxon>Bacillales</taxon>
        <taxon>Bacillaceae</taxon>
    </lineage>
</organism>
<keyword evidence="4 6" id="KW-1133">Transmembrane helix</keyword>
<evidence type="ECO:0000256" key="1">
    <source>
        <dbReference type="ARBA" id="ARBA00004651"/>
    </source>
</evidence>
<reference evidence="9" key="1">
    <citation type="submission" date="2016-10" db="EMBL/GenBank/DDBJ databases">
        <authorList>
            <person name="Varghese N."/>
            <person name="Submissions S."/>
        </authorList>
    </citation>
    <scope>NUCLEOTIDE SEQUENCE [LARGE SCALE GENOMIC DNA]</scope>
    <source>
        <strain evidence="9">S9</strain>
    </source>
</reference>
<dbReference type="GO" id="GO:0005886">
    <property type="term" value="C:plasma membrane"/>
    <property type="evidence" value="ECO:0007669"/>
    <property type="project" value="UniProtKB-SubCell"/>
</dbReference>
<keyword evidence="3 6" id="KW-0812">Transmembrane</keyword>
<keyword evidence="2" id="KW-1003">Cell membrane</keyword>
<dbReference type="AlphaFoldDB" id="A0A1H9WNX0"/>
<dbReference type="EMBL" id="FOGT01000018">
    <property type="protein sequence ID" value="SES35612.1"/>
    <property type="molecule type" value="Genomic_DNA"/>
</dbReference>
<dbReference type="PANTHER" id="PTHR36115:SF9">
    <property type="entry name" value="LMO1584 PROTEIN"/>
    <property type="match status" value="1"/>
</dbReference>
<protein>
    <submittedName>
        <fullName evidence="8">Uncharacterized membrane protein YckC, RDD family</fullName>
    </submittedName>
</protein>
<feature type="transmembrane region" description="Helical" evidence="6">
    <location>
        <begin position="36"/>
        <end position="60"/>
    </location>
</feature>
<name>A0A1H9WNX0_9BACI</name>
<comment type="subcellular location">
    <subcellularLocation>
        <location evidence="1">Cell membrane</location>
        <topology evidence="1">Multi-pass membrane protein</topology>
    </subcellularLocation>
</comment>
<keyword evidence="9" id="KW-1185">Reference proteome</keyword>
<dbReference type="STRING" id="1601833.SAMN05518684_11873"/>
<gene>
    <name evidence="8" type="ORF">SAMN05518684_11873</name>
</gene>
<accession>A0A1H9WNX0</accession>
<evidence type="ECO:0000313" key="8">
    <source>
        <dbReference type="EMBL" id="SES35612.1"/>
    </source>
</evidence>
<evidence type="ECO:0000256" key="4">
    <source>
        <dbReference type="ARBA" id="ARBA00022989"/>
    </source>
</evidence>
<dbReference type="InterPro" id="IPR010432">
    <property type="entry name" value="RDD"/>
</dbReference>
<dbReference type="OrthoDB" id="9793824at2"/>
<feature type="domain" description="RDD" evidence="7">
    <location>
        <begin position="29"/>
        <end position="158"/>
    </location>
</feature>
<dbReference type="InterPro" id="IPR051791">
    <property type="entry name" value="Pra-immunoreactive"/>
</dbReference>
<feature type="transmembrane region" description="Helical" evidence="6">
    <location>
        <begin position="66"/>
        <end position="88"/>
    </location>
</feature>
<dbReference type="Pfam" id="PF06271">
    <property type="entry name" value="RDD"/>
    <property type="match status" value="1"/>
</dbReference>
<evidence type="ECO:0000259" key="7">
    <source>
        <dbReference type="Pfam" id="PF06271"/>
    </source>
</evidence>
<dbReference type="PANTHER" id="PTHR36115">
    <property type="entry name" value="PROLINE-RICH ANTIGEN HOMOLOG-RELATED"/>
    <property type="match status" value="1"/>
</dbReference>
<evidence type="ECO:0000256" key="6">
    <source>
        <dbReference type="SAM" id="Phobius"/>
    </source>
</evidence>
<evidence type="ECO:0000256" key="3">
    <source>
        <dbReference type="ARBA" id="ARBA00022692"/>
    </source>
</evidence>